<keyword evidence="7" id="KW-1185">Reference proteome</keyword>
<name>A0A166AHN1_9AGAM</name>
<keyword evidence="4" id="KW-0378">Hydrolase</keyword>
<dbReference type="Pfam" id="PF00026">
    <property type="entry name" value="Asp"/>
    <property type="match status" value="1"/>
</dbReference>
<dbReference type="OrthoDB" id="2747330at2759"/>
<gene>
    <name evidence="6" type="ORF">FIBSPDRAFT_756448</name>
</gene>
<reference evidence="6 7" key="1">
    <citation type="journal article" date="2016" name="Mol. Biol. Evol.">
        <title>Comparative Genomics of Early-Diverging Mushroom-Forming Fungi Provides Insights into the Origins of Lignocellulose Decay Capabilities.</title>
        <authorList>
            <person name="Nagy L.G."/>
            <person name="Riley R."/>
            <person name="Tritt A."/>
            <person name="Adam C."/>
            <person name="Daum C."/>
            <person name="Floudas D."/>
            <person name="Sun H."/>
            <person name="Yadav J.S."/>
            <person name="Pangilinan J."/>
            <person name="Larsson K.H."/>
            <person name="Matsuura K."/>
            <person name="Barry K."/>
            <person name="Labutti K."/>
            <person name="Kuo R."/>
            <person name="Ohm R.A."/>
            <person name="Bhattacharya S.S."/>
            <person name="Shirouzu T."/>
            <person name="Yoshinaga Y."/>
            <person name="Martin F.M."/>
            <person name="Grigoriev I.V."/>
            <person name="Hibbett D.S."/>
        </authorList>
    </citation>
    <scope>NUCLEOTIDE SEQUENCE [LARGE SCALE GENOMIC DNA]</scope>
    <source>
        <strain evidence="6 7">CBS 109695</strain>
    </source>
</reference>
<organism evidence="6 7">
    <name type="scientific">Athelia psychrophila</name>
    <dbReference type="NCBI Taxonomy" id="1759441"/>
    <lineage>
        <taxon>Eukaryota</taxon>
        <taxon>Fungi</taxon>
        <taxon>Dikarya</taxon>
        <taxon>Basidiomycota</taxon>
        <taxon>Agaricomycotina</taxon>
        <taxon>Agaricomycetes</taxon>
        <taxon>Agaricomycetidae</taxon>
        <taxon>Atheliales</taxon>
        <taxon>Atheliaceae</taxon>
        <taxon>Athelia</taxon>
    </lineage>
</organism>
<protein>
    <submittedName>
        <fullName evidence="6">Acid protease</fullName>
    </submittedName>
</protein>
<feature type="active site" evidence="3">
    <location>
        <position position="228"/>
    </location>
</feature>
<dbReference type="SUPFAM" id="SSF50630">
    <property type="entry name" value="Acid proteases"/>
    <property type="match status" value="1"/>
</dbReference>
<dbReference type="Gene3D" id="2.40.70.10">
    <property type="entry name" value="Acid Proteases"/>
    <property type="match status" value="2"/>
</dbReference>
<dbReference type="CDD" id="cd05471">
    <property type="entry name" value="pepsin_like"/>
    <property type="match status" value="1"/>
</dbReference>
<evidence type="ECO:0000256" key="4">
    <source>
        <dbReference type="RuleBase" id="RU000454"/>
    </source>
</evidence>
<dbReference type="Proteomes" id="UP000076532">
    <property type="component" value="Unassembled WGS sequence"/>
</dbReference>
<dbReference type="FunFam" id="2.40.70.10:FF:000008">
    <property type="entry name" value="Cathepsin D"/>
    <property type="match status" value="1"/>
</dbReference>
<evidence type="ECO:0000313" key="6">
    <source>
        <dbReference type="EMBL" id="KZP11615.1"/>
    </source>
</evidence>
<dbReference type="InterPro" id="IPR034164">
    <property type="entry name" value="Pepsin-like_dom"/>
</dbReference>
<evidence type="ECO:0000256" key="3">
    <source>
        <dbReference type="PIRSR" id="PIRSR601461-1"/>
    </source>
</evidence>
<feature type="active site" evidence="3">
    <location>
        <position position="37"/>
    </location>
</feature>
<dbReference type="InterPro" id="IPR021109">
    <property type="entry name" value="Peptidase_aspartic_dom_sf"/>
</dbReference>
<keyword evidence="4 6" id="KW-0645">Protease</keyword>
<evidence type="ECO:0000256" key="2">
    <source>
        <dbReference type="ARBA" id="ARBA00022750"/>
    </source>
</evidence>
<keyword evidence="2 4" id="KW-0064">Aspartyl protease</keyword>
<dbReference type="PROSITE" id="PS51767">
    <property type="entry name" value="PEPTIDASE_A1"/>
    <property type="match status" value="1"/>
</dbReference>
<dbReference type="InterPro" id="IPR001461">
    <property type="entry name" value="Aspartic_peptidase_A1"/>
</dbReference>
<accession>A0A166AHN1</accession>
<dbReference type="EMBL" id="KV417660">
    <property type="protein sequence ID" value="KZP11615.1"/>
    <property type="molecule type" value="Genomic_DNA"/>
</dbReference>
<dbReference type="PANTHER" id="PTHR47966">
    <property type="entry name" value="BETA-SITE APP-CLEAVING ENZYME, ISOFORM A-RELATED"/>
    <property type="match status" value="1"/>
</dbReference>
<dbReference type="InterPro" id="IPR001969">
    <property type="entry name" value="Aspartic_peptidase_AS"/>
</dbReference>
<dbReference type="PRINTS" id="PR00792">
    <property type="entry name" value="PEPSIN"/>
</dbReference>
<dbReference type="PANTHER" id="PTHR47966:SF51">
    <property type="entry name" value="BETA-SITE APP-CLEAVING ENZYME, ISOFORM A-RELATED"/>
    <property type="match status" value="1"/>
</dbReference>
<dbReference type="STRING" id="436010.A0A166AHN1"/>
<evidence type="ECO:0000256" key="1">
    <source>
        <dbReference type="ARBA" id="ARBA00007447"/>
    </source>
</evidence>
<evidence type="ECO:0000259" key="5">
    <source>
        <dbReference type="PROSITE" id="PS51767"/>
    </source>
</evidence>
<feature type="domain" description="Peptidase A1" evidence="5">
    <location>
        <begin position="19"/>
        <end position="341"/>
    </location>
</feature>
<dbReference type="AlphaFoldDB" id="A0A166AHN1"/>
<dbReference type="InterPro" id="IPR033121">
    <property type="entry name" value="PEPTIDASE_A1"/>
</dbReference>
<evidence type="ECO:0000313" key="7">
    <source>
        <dbReference type="Proteomes" id="UP000076532"/>
    </source>
</evidence>
<sequence>MTAVQELKDEVQGSLDILYYGPIKIGTPPQTLTVDVDTGSADLWVPVKCAQCENRLFESRSSSTYHNSGARFKVAYGQGQVSGTLASDVVAIGELTISSQYFGAISQESDDFNDSPNDGLIGMAFGTIAQSKKPTFFENLIEQKKVAAPLFSIHLTRNQAGGSEARLDSRPFTTFRVCFGCYDATKATGPVSWIPVKSQTYWSVAMDAISVGPAHNQMLQTDIVAAIDTGTTLIYLPDSVAAQFYAMIPGARNAPQYGSAFYTYPCESEIPISFSFGGQFYGINMFDFNLGQTDTNSPDCVGGILGLGNGFPANLGIIGAPFPPPWYSTYDYSHGARVGFSPSINNGPPKPS</sequence>
<comment type="similarity">
    <text evidence="1 4">Belongs to the peptidase A1 family.</text>
</comment>
<dbReference type="GO" id="GO:0004190">
    <property type="term" value="F:aspartic-type endopeptidase activity"/>
    <property type="evidence" value="ECO:0007669"/>
    <property type="project" value="UniProtKB-KW"/>
</dbReference>
<dbReference type="PROSITE" id="PS00141">
    <property type="entry name" value="ASP_PROTEASE"/>
    <property type="match status" value="2"/>
</dbReference>
<proteinExistence type="inferred from homology"/>
<dbReference type="GO" id="GO:0006508">
    <property type="term" value="P:proteolysis"/>
    <property type="evidence" value="ECO:0007669"/>
    <property type="project" value="UniProtKB-KW"/>
</dbReference>